<comment type="caution">
    <text evidence="10">The sequence shown here is derived from an EMBL/GenBank/DDBJ whole genome shotgun (WGS) entry which is preliminary data.</text>
</comment>
<evidence type="ECO:0000256" key="6">
    <source>
        <dbReference type="SAM" id="MobiDB-lite"/>
    </source>
</evidence>
<comment type="subcellular location">
    <subcellularLocation>
        <location evidence="1">Membrane</location>
        <topology evidence="1">Multi-pass membrane protein</topology>
    </subcellularLocation>
</comment>
<evidence type="ECO:0000256" key="2">
    <source>
        <dbReference type="ARBA" id="ARBA00010596"/>
    </source>
</evidence>
<evidence type="ECO:0000313" key="11">
    <source>
        <dbReference type="Proteomes" id="UP001175271"/>
    </source>
</evidence>
<dbReference type="InterPro" id="IPR045231">
    <property type="entry name" value="Yip1/4-like"/>
</dbReference>
<feature type="domain" description="PIH1 N-terminal" evidence="9">
    <location>
        <begin position="249"/>
        <end position="405"/>
    </location>
</feature>
<dbReference type="PANTHER" id="PTHR21236">
    <property type="entry name" value="GOLGI MEMBRANE PROTEIN YIP1"/>
    <property type="match status" value="1"/>
</dbReference>
<dbReference type="AlphaFoldDB" id="A0AA39HU81"/>
<sequence length="522" mass="57550">MYGGGYDQNQSNAWFDPSASSQGWGQFDYSQTPSQQSQAPSTANNYYVNAQAQMNQDSIYGGGGQMFMPSQPSQKTVEEDFENEPPLLEELGINFDHIQQKTLAVLNPLGAASAEVIADQDLAGPLVFCLLFGASLLLHGKVHFGYIYGIGGLGCVGMYALLNLMAAEKSISFTCTASVLGYCLLPMALLSMIAAVLSFQGIVGYVIAGAAVLWCSSSSSKLFTITLAMEGQRILMVCIVETGSKGEETWVVRPTAGYVLKFKDVKQRVGMIRESCPDALQKVFVNVCHCNELPDVMNDLDEEECAKALSENPGFYKIPISVGEVETTTDNHGESSQKIDLIVNSTFFHKRLDVKSEFFRQVLLMISVEAIEAKHGIQLDFTKAIRLRNRKVMGELSTQNIRKRPAGSHVVDIQPESSHSENENKTEDETDISSPNRPRNYAINVVDETLMEIKIRVPDVNPPIADKSRLALKMNKDRLLVLFDKRSTVADLHLPIQVEFAKARSEFKPLTRTLVVEVPLAD</sequence>
<name>A0AA39HU81_9BILA</name>
<comment type="similarity">
    <text evidence="2">Belongs to the YIP1 family.</text>
</comment>
<dbReference type="InterPro" id="IPR006977">
    <property type="entry name" value="Yip1_dom"/>
</dbReference>
<keyword evidence="3 7" id="KW-0812">Transmembrane</keyword>
<dbReference type="PANTHER" id="PTHR21236:SF2">
    <property type="entry name" value="PROTEIN YIPF"/>
    <property type="match status" value="1"/>
</dbReference>
<evidence type="ECO:0000256" key="5">
    <source>
        <dbReference type="ARBA" id="ARBA00023136"/>
    </source>
</evidence>
<dbReference type="GO" id="GO:0006888">
    <property type="term" value="P:endoplasmic reticulum to Golgi vesicle-mediated transport"/>
    <property type="evidence" value="ECO:0007669"/>
    <property type="project" value="InterPro"/>
</dbReference>
<proteinExistence type="inferred from homology"/>
<feature type="transmembrane region" description="Helical" evidence="7">
    <location>
        <begin position="146"/>
        <end position="167"/>
    </location>
</feature>
<evidence type="ECO:0000313" key="10">
    <source>
        <dbReference type="EMBL" id="KAK0411013.1"/>
    </source>
</evidence>
<evidence type="ECO:0000256" key="7">
    <source>
        <dbReference type="SAM" id="Phobius"/>
    </source>
</evidence>
<dbReference type="Proteomes" id="UP001175271">
    <property type="component" value="Unassembled WGS sequence"/>
</dbReference>
<evidence type="ECO:0000256" key="3">
    <source>
        <dbReference type="ARBA" id="ARBA00022692"/>
    </source>
</evidence>
<dbReference type="Pfam" id="PF08190">
    <property type="entry name" value="PIH1"/>
    <property type="match status" value="1"/>
</dbReference>
<feature type="compositionally biased region" description="Polar residues" evidence="6">
    <location>
        <begin position="7"/>
        <end position="24"/>
    </location>
</feature>
<keyword evidence="5 7" id="KW-0472">Membrane</keyword>
<reference evidence="10" key="1">
    <citation type="submission" date="2023-06" db="EMBL/GenBank/DDBJ databases">
        <title>Genomic analysis of the entomopathogenic nematode Steinernema hermaphroditum.</title>
        <authorList>
            <person name="Schwarz E.M."/>
            <person name="Heppert J.K."/>
            <person name="Baniya A."/>
            <person name="Schwartz H.T."/>
            <person name="Tan C.-H."/>
            <person name="Antoshechkin I."/>
            <person name="Sternberg P.W."/>
            <person name="Goodrich-Blair H."/>
            <person name="Dillman A.R."/>
        </authorList>
    </citation>
    <scope>NUCLEOTIDE SEQUENCE</scope>
    <source>
        <strain evidence="10">PS9179</strain>
        <tissue evidence="10">Whole animal</tissue>
    </source>
</reference>
<evidence type="ECO:0000259" key="9">
    <source>
        <dbReference type="Pfam" id="PF08190"/>
    </source>
</evidence>
<evidence type="ECO:0000256" key="1">
    <source>
        <dbReference type="ARBA" id="ARBA00004141"/>
    </source>
</evidence>
<feature type="region of interest" description="Disordered" evidence="6">
    <location>
        <begin position="398"/>
        <end position="439"/>
    </location>
</feature>
<evidence type="ECO:0008006" key="12">
    <source>
        <dbReference type="Google" id="ProtNLM"/>
    </source>
</evidence>
<gene>
    <name evidence="10" type="ORF">QR680_005432</name>
</gene>
<dbReference type="EMBL" id="JAUCMV010000003">
    <property type="protein sequence ID" value="KAK0411013.1"/>
    <property type="molecule type" value="Genomic_DNA"/>
</dbReference>
<evidence type="ECO:0000259" key="8">
    <source>
        <dbReference type="Pfam" id="PF04893"/>
    </source>
</evidence>
<organism evidence="10 11">
    <name type="scientific">Steinernema hermaphroditum</name>
    <dbReference type="NCBI Taxonomy" id="289476"/>
    <lineage>
        <taxon>Eukaryota</taxon>
        <taxon>Metazoa</taxon>
        <taxon>Ecdysozoa</taxon>
        <taxon>Nematoda</taxon>
        <taxon>Chromadorea</taxon>
        <taxon>Rhabditida</taxon>
        <taxon>Tylenchina</taxon>
        <taxon>Panagrolaimomorpha</taxon>
        <taxon>Strongyloidoidea</taxon>
        <taxon>Steinernematidae</taxon>
        <taxon>Steinernema</taxon>
    </lineage>
</organism>
<dbReference type="GO" id="GO:0048280">
    <property type="term" value="P:vesicle fusion with Golgi apparatus"/>
    <property type="evidence" value="ECO:0007669"/>
    <property type="project" value="TreeGrafter"/>
</dbReference>
<feature type="transmembrane region" description="Helical" evidence="7">
    <location>
        <begin position="179"/>
        <end position="199"/>
    </location>
</feature>
<evidence type="ECO:0000256" key="4">
    <source>
        <dbReference type="ARBA" id="ARBA00022989"/>
    </source>
</evidence>
<feature type="compositionally biased region" description="Low complexity" evidence="6">
    <location>
        <begin position="30"/>
        <end position="42"/>
    </location>
</feature>
<dbReference type="InterPro" id="IPR012981">
    <property type="entry name" value="PIH1_N"/>
</dbReference>
<accession>A0AA39HU81</accession>
<dbReference type="Pfam" id="PF04893">
    <property type="entry name" value="Yip1"/>
    <property type="match status" value="1"/>
</dbReference>
<feature type="region of interest" description="Disordered" evidence="6">
    <location>
        <begin position="1"/>
        <end position="42"/>
    </location>
</feature>
<keyword evidence="11" id="KW-1185">Reference proteome</keyword>
<feature type="compositionally biased region" description="Basic and acidic residues" evidence="6">
    <location>
        <begin position="418"/>
        <end position="427"/>
    </location>
</feature>
<keyword evidence="4 7" id="KW-1133">Transmembrane helix</keyword>
<feature type="domain" description="Yip1" evidence="8">
    <location>
        <begin position="107"/>
        <end position="238"/>
    </location>
</feature>
<protein>
    <recommendedName>
        <fullName evidence="12">PIH1 N-terminal domain-containing protein</fullName>
    </recommendedName>
</protein>
<dbReference type="GO" id="GO:0005802">
    <property type="term" value="C:trans-Golgi network"/>
    <property type="evidence" value="ECO:0007669"/>
    <property type="project" value="TreeGrafter"/>
</dbReference>
<dbReference type="GO" id="GO:0016020">
    <property type="term" value="C:membrane"/>
    <property type="evidence" value="ECO:0007669"/>
    <property type="project" value="UniProtKB-SubCell"/>
</dbReference>